<evidence type="ECO:0000313" key="3">
    <source>
        <dbReference type="Proteomes" id="UP001589836"/>
    </source>
</evidence>
<name>A0ABV6LUN9_9BACI</name>
<accession>A0ABV6LUN9</accession>
<protein>
    <recommendedName>
        <fullName evidence="4">Pilus assembly protein</fullName>
    </recommendedName>
</protein>
<organism evidence="2 3">
    <name type="scientific">Pontibacillus salicampi</name>
    <dbReference type="NCBI Taxonomy" id="1449801"/>
    <lineage>
        <taxon>Bacteria</taxon>
        <taxon>Bacillati</taxon>
        <taxon>Bacillota</taxon>
        <taxon>Bacilli</taxon>
        <taxon>Bacillales</taxon>
        <taxon>Bacillaceae</taxon>
        <taxon>Pontibacillus</taxon>
    </lineage>
</organism>
<comment type="caution">
    <text evidence="2">The sequence shown here is derived from an EMBL/GenBank/DDBJ whole genome shotgun (WGS) entry which is preliminary data.</text>
</comment>
<keyword evidence="1" id="KW-1133">Transmembrane helix</keyword>
<gene>
    <name evidence="2" type="ORF">ACFFGV_20820</name>
</gene>
<evidence type="ECO:0008006" key="4">
    <source>
        <dbReference type="Google" id="ProtNLM"/>
    </source>
</evidence>
<keyword evidence="3" id="KW-1185">Reference proteome</keyword>
<reference evidence="2 3" key="1">
    <citation type="submission" date="2024-09" db="EMBL/GenBank/DDBJ databases">
        <authorList>
            <person name="Sun Q."/>
            <person name="Mori K."/>
        </authorList>
    </citation>
    <scope>NUCLEOTIDE SEQUENCE [LARGE SCALE GENOMIC DNA]</scope>
    <source>
        <strain evidence="2 3">NCAIM B.02529</strain>
    </source>
</reference>
<evidence type="ECO:0000313" key="2">
    <source>
        <dbReference type="EMBL" id="MFC0526022.1"/>
    </source>
</evidence>
<sequence>MLKNDNGSITLEAAMILPFFLLFAVFLATIIRIGVLEIAMEETVSHTTEIAATHAYVATFINEGPREAVDKRIKNFTENQVPVAEVEKRLNLSLRESDFIPGDMEYLEDITKSKLEPVVRDKFNSILGSSMFNASELQIEELELPANNNGGKDSIISITLTYEMKAVVPFVNKDIVIKNQGAERVWTGAY</sequence>
<evidence type="ECO:0000256" key="1">
    <source>
        <dbReference type="SAM" id="Phobius"/>
    </source>
</evidence>
<feature type="transmembrane region" description="Helical" evidence="1">
    <location>
        <begin position="15"/>
        <end position="35"/>
    </location>
</feature>
<dbReference type="Proteomes" id="UP001589836">
    <property type="component" value="Unassembled WGS sequence"/>
</dbReference>
<keyword evidence="1" id="KW-0472">Membrane</keyword>
<proteinExistence type="predicted"/>
<dbReference type="RefSeq" id="WP_377351877.1">
    <property type="nucleotide sequence ID" value="NZ_JBHLTP010000024.1"/>
</dbReference>
<dbReference type="EMBL" id="JBHLTP010000024">
    <property type="protein sequence ID" value="MFC0526022.1"/>
    <property type="molecule type" value="Genomic_DNA"/>
</dbReference>
<keyword evidence="1" id="KW-0812">Transmembrane</keyword>